<accession>A0A1R2B0J6</accession>
<evidence type="ECO:0000313" key="1">
    <source>
        <dbReference type="EMBL" id="OMJ70267.1"/>
    </source>
</evidence>
<evidence type="ECO:0000313" key="2">
    <source>
        <dbReference type="Proteomes" id="UP000187209"/>
    </source>
</evidence>
<protein>
    <submittedName>
        <fullName evidence="1">Uncharacterized protein</fullName>
    </submittedName>
</protein>
<dbReference type="Proteomes" id="UP000187209">
    <property type="component" value="Unassembled WGS sequence"/>
</dbReference>
<name>A0A1R2B0J6_9CILI</name>
<dbReference type="EMBL" id="MPUH01001105">
    <property type="protein sequence ID" value="OMJ70267.1"/>
    <property type="molecule type" value="Genomic_DNA"/>
</dbReference>
<sequence length="133" mass="15861">MELRRLSRTKKPKVLLDISSTEKFMSRKRFSEDISHLKLPPMSISTKNISSINRNVNYLQIRKPSIDNSYMYNSWNEHLAAKPLRNENKLKLKYRRIKRININPRVYTDNVDSEVNEKLYEGRLIKIINDIII</sequence>
<gene>
    <name evidence="1" type="ORF">SteCoe_31801</name>
</gene>
<keyword evidence="2" id="KW-1185">Reference proteome</keyword>
<reference evidence="1 2" key="1">
    <citation type="submission" date="2016-11" db="EMBL/GenBank/DDBJ databases">
        <title>The macronuclear genome of Stentor coeruleus: a giant cell with tiny introns.</title>
        <authorList>
            <person name="Slabodnick M."/>
            <person name="Ruby J.G."/>
            <person name="Reiff S.B."/>
            <person name="Swart E.C."/>
            <person name="Gosai S."/>
            <person name="Prabakaran S."/>
            <person name="Witkowska E."/>
            <person name="Larue G.E."/>
            <person name="Fisher S."/>
            <person name="Freeman R.M."/>
            <person name="Gunawardena J."/>
            <person name="Chu W."/>
            <person name="Stover N.A."/>
            <person name="Gregory B.D."/>
            <person name="Nowacki M."/>
            <person name="Derisi J."/>
            <person name="Roy S.W."/>
            <person name="Marshall W.F."/>
            <person name="Sood P."/>
        </authorList>
    </citation>
    <scope>NUCLEOTIDE SEQUENCE [LARGE SCALE GENOMIC DNA]</scope>
    <source>
        <strain evidence="1">WM001</strain>
    </source>
</reference>
<dbReference type="AlphaFoldDB" id="A0A1R2B0J6"/>
<proteinExistence type="predicted"/>
<comment type="caution">
    <text evidence="1">The sequence shown here is derived from an EMBL/GenBank/DDBJ whole genome shotgun (WGS) entry which is preliminary data.</text>
</comment>
<organism evidence="1 2">
    <name type="scientific">Stentor coeruleus</name>
    <dbReference type="NCBI Taxonomy" id="5963"/>
    <lineage>
        <taxon>Eukaryota</taxon>
        <taxon>Sar</taxon>
        <taxon>Alveolata</taxon>
        <taxon>Ciliophora</taxon>
        <taxon>Postciliodesmatophora</taxon>
        <taxon>Heterotrichea</taxon>
        <taxon>Heterotrichida</taxon>
        <taxon>Stentoridae</taxon>
        <taxon>Stentor</taxon>
    </lineage>
</organism>